<dbReference type="Pfam" id="PF25919">
    <property type="entry name" value="BSH_CusB"/>
    <property type="match status" value="1"/>
</dbReference>
<feature type="domain" description="CusB-like barrel-sandwich hybrid" evidence="6">
    <location>
        <begin position="120"/>
        <end position="221"/>
    </location>
</feature>
<evidence type="ECO:0000259" key="7">
    <source>
        <dbReference type="Pfam" id="PF25954"/>
    </source>
</evidence>
<feature type="domain" description="CusB-like beta-barrel" evidence="7">
    <location>
        <begin position="289"/>
        <end position="362"/>
    </location>
</feature>
<dbReference type="EMBL" id="JBHTLD010000053">
    <property type="protein sequence ID" value="MFD1186136.1"/>
    <property type="molecule type" value="Genomic_DNA"/>
</dbReference>
<feature type="domain" description="Heavy metal binding" evidence="4">
    <location>
        <begin position="38"/>
        <end position="64"/>
    </location>
</feature>
<organism evidence="9 10">
    <name type="scientific">Pontibacter rugosus</name>
    <dbReference type="NCBI Taxonomy" id="1745966"/>
    <lineage>
        <taxon>Bacteria</taxon>
        <taxon>Pseudomonadati</taxon>
        <taxon>Bacteroidota</taxon>
        <taxon>Cytophagia</taxon>
        <taxon>Cytophagales</taxon>
        <taxon>Hymenobacteraceae</taxon>
        <taxon>Pontibacter</taxon>
    </lineage>
</organism>
<feature type="domain" description="CusB-like three alpha-helical bundle" evidence="5">
    <location>
        <begin position="155"/>
        <end position="202"/>
    </location>
</feature>
<dbReference type="Pfam" id="PF25954">
    <property type="entry name" value="Beta-barrel_RND_2"/>
    <property type="match status" value="1"/>
</dbReference>
<dbReference type="InterPro" id="IPR045800">
    <property type="entry name" value="HMBD"/>
</dbReference>
<proteinExistence type="predicted"/>
<evidence type="ECO:0000259" key="5">
    <source>
        <dbReference type="Pfam" id="PF25869"/>
    </source>
</evidence>
<feature type="chain" id="PRO_5045221853" evidence="3">
    <location>
        <begin position="26"/>
        <end position="440"/>
    </location>
</feature>
<dbReference type="RefSeq" id="WP_377525314.1">
    <property type="nucleotide sequence ID" value="NZ_JBHTLD010000053.1"/>
</dbReference>
<dbReference type="Gene3D" id="2.40.420.20">
    <property type="match status" value="1"/>
</dbReference>
<dbReference type="Pfam" id="PF25869">
    <property type="entry name" value="3HB_CusB"/>
    <property type="match status" value="1"/>
</dbReference>
<keyword evidence="10" id="KW-1185">Reference proteome</keyword>
<dbReference type="InterPro" id="IPR058791">
    <property type="entry name" value="3HB_CusB"/>
</dbReference>
<dbReference type="InterPro" id="IPR051909">
    <property type="entry name" value="MFP_Cation_Efflux"/>
</dbReference>
<evidence type="ECO:0000256" key="3">
    <source>
        <dbReference type="SAM" id="SignalP"/>
    </source>
</evidence>
<evidence type="ECO:0000313" key="9">
    <source>
        <dbReference type="EMBL" id="MFD1186136.1"/>
    </source>
</evidence>
<protein>
    <submittedName>
        <fullName evidence="9">Efflux RND transporter periplasmic adaptor subunit</fullName>
    </submittedName>
</protein>
<keyword evidence="1" id="KW-0813">Transport</keyword>
<feature type="signal peptide" evidence="3">
    <location>
        <begin position="1"/>
        <end position="25"/>
    </location>
</feature>
<feature type="domain" description="CzcB-like C-terminal circularly permuted SH3-like" evidence="8">
    <location>
        <begin position="373"/>
        <end position="430"/>
    </location>
</feature>
<evidence type="ECO:0000259" key="8">
    <source>
        <dbReference type="Pfam" id="PF25975"/>
    </source>
</evidence>
<evidence type="ECO:0000259" key="6">
    <source>
        <dbReference type="Pfam" id="PF25919"/>
    </source>
</evidence>
<gene>
    <name evidence="9" type="ORF">ACFQ2O_07980</name>
</gene>
<dbReference type="Proteomes" id="UP001597094">
    <property type="component" value="Unassembled WGS sequence"/>
</dbReference>
<evidence type="ECO:0000259" key="4">
    <source>
        <dbReference type="Pfam" id="PF19335"/>
    </source>
</evidence>
<dbReference type="InterPro" id="IPR058792">
    <property type="entry name" value="Beta-barrel_RND_2"/>
</dbReference>
<sequence length="440" mass="47142">MRKKLRNSMLYLLAFLVVVTLGACSHEETEHAEGGTEYTCPMHPQIVQNEPGTCPICGMDLVPKSGHGTAVEITEDLAFLLRPTNTTVVSSVATTKPQEKTVQAAVEMEGIITYDPRRVYTVPARVGGRIETLFVKYNFQPIRKGQKLMEVYSPELITAQKELLYLVQSAPEDKQLIEAARQKLRLLGATDAQINRLIRSGEESYTFALYSPYDGYVIGLNTAAPTATPSTAGVAAASTGGGMGSMGGGSRAGATAGSSPTPPAEDVQLREGMYVSTGQPLLRVINPEQLWAEFNIPAGEVSALAEGAPVQITFPQLPDEALEAQVDFLQPFYGEGENFAKVRVYLPGQQKLAMVGQLVSARASYTAAPALWVPKTAVLDIGTRSVVFQKVNGVFEPVAVTVGTTEGNETQVVEGLQQGAVVAANAQFLVDSESFIKVNK</sequence>
<dbReference type="InterPro" id="IPR058790">
    <property type="entry name" value="BSH_CusB"/>
</dbReference>
<evidence type="ECO:0000256" key="2">
    <source>
        <dbReference type="SAM" id="MobiDB-lite"/>
    </source>
</evidence>
<dbReference type="InterPro" id="IPR058649">
    <property type="entry name" value="CzcB_C"/>
</dbReference>
<dbReference type="Pfam" id="PF25975">
    <property type="entry name" value="CzcB_C"/>
    <property type="match status" value="1"/>
</dbReference>
<comment type="caution">
    <text evidence="9">The sequence shown here is derived from an EMBL/GenBank/DDBJ whole genome shotgun (WGS) entry which is preliminary data.</text>
</comment>
<evidence type="ECO:0000256" key="1">
    <source>
        <dbReference type="ARBA" id="ARBA00022448"/>
    </source>
</evidence>
<feature type="region of interest" description="Disordered" evidence="2">
    <location>
        <begin position="245"/>
        <end position="265"/>
    </location>
</feature>
<dbReference type="PANTHER" id="PTHR30097">
    <property type="entry name" value="CATION EFFLUX SYSTEM PROTEIN CUSB"/>
    <property type="match status" value="1"/>
</dbReference>
<reference evidence="10" key="1">
    <citation type="journal article" date="2019" name="Int. J. Syst. Evol. Microbiol.">
        <title>The Global Catalogue of Microorganisms (GCM) 10K type strain sequencing project: providing services to taxonomists for standard genome sequencing and annotation.</title>
        <authorList>
            <consortium name="The Broad Institute Genomics Platform"/>
            <consortium name="The Broad Institute Genome Sequencing Center for Infectious Disease"/>
            <person name="Wu L."/>
            <person name="Ma J."/>
        </authorList>
    </citation>
    <scope>NUCLEOTIDE SEQUENCE [LARGE SCALE GENOMIC DNA]</scope>
    <source>
        <strain evidence="10">JCM 31319</strain>
    </source>
</reference>
<keyword evidence="3" id="KW-0732">Signal</keyword>
<dbReference type="Gene3D" id="6.10.140.730">
    <property type="match status" value="1"/>
</dbReference>
<dbReference type="Gene3D" id="2.40.30.170">
    <property type="match status" value="1"/>
</dbReference>
<name>A0ABW3SPX2_9BACT</name>
<dbReference type="PANTHER" id="PTHR30097:SF4">
    <property type="entry name" value="SLR6042 PROTEIN"/>
    <property type="match status" value="1"/>
</dbReference>
<evidence type="ECO:0000313" key="10">
    <source>
        <dbReference type="Proteomes" id="UP001597094"/>
    </source>
</evidence>
<accession>A0ABW3SPX2</accession>
<dbReference type="PROSITE" id="PS51257">
    <property type="entry name" value="PROKAR_LIPOPROTEIN"/>
    <property type="match status" value="1"/>
</dbReference>
<dbReference type="Pfam" id="PF19335">
    <property type="entry name" value="HMBD"/>
    <property type="match status" value="1"/>
</dbReference>